<evidence type="ECO:0000313" key="3">
    <source>
        <dbReference type="Proteomes" id="UP000474159"/>
    </source>
</evidence>
<feature type="region of interest" description="Disordered" evidence="1">
    <location>
        <begin position="37"/>
        <end position="59"/>
    </location>
</feature>
<dbReference type="Proteomes" id="UP000474159">
    <property type="component" value="Unassembled WGS sequence"/>
</dbReference>
<dbReference type="EMBL" id="VZZK01000014">
    <property type="protein sequence ID" value="KAB1078342.1"/>
    <property type="molecule type" value="Genomic_DNA"/>
</dbReference>
<name>A0A6L3SXV1_9HYPH</name>
<protein>
    <submittedName>
        <fullName evidence="2">Uncharacterized protein</fullName>
    </submittedName>
</protein>
<dbReference type="AlphaFoldDB" id="A0A6L3SXV1"/>
<gene>
    <name evidence="2" type="ORF">F6X53_14705</name>
</gene>
<evidence type="ECO:0000313" key="2">
    <source>
        <dbReference type="EMBL" id="KAB1078342.1"/>
    </source>
</evidence>
<sequence length="143" mass="15133">MAAELSHACFNPEPYAFDITDQDGKLLMEVPFTEMLNRARTAPSPPPPPSEPAVPPQVARARRLAGEIADQVKTLRRNLLQSCALVAQPRIATGLHQSPDAGDPAGGQAPGLRDDPEGPASAGPRGDRGSSRKRPRAATRAGR</sequence>
<feature type="compositionally biased region" description="Basic residues" evidence="1">
    <location>
        <begin position="131"/>
        <end position="143"/>
    </location>
</feature>
<proteinExistence type="predicted"/>
<feature type="compositionally biased region" description="Pro residues" evidence="1">
    <location>
        <begin position="43"/>
        <end position="55"/>
    </location>
</feature>
<accession>A0A6L3SXV1</accession>
<comment type="caution">
    <text evidence="2">The sequence shown here is derived from an EMBL/GenBank/DDBJ whole genome shotgun (WGS) entry which is preliminary data.</text>
</comment>
<organism evidence="2 3">
    <name type="scientific">Methylobacterium soli</name>
    <dbReference type="NCBI Taxonomy" id="553447"/>
    <lineage>
        <taxon>Bacteria</taxon>
        <taxon>Pseudomonadati</taxon>
        <taxon>Pseudomonadota</taxon>
        <taxon>Alphaproteobacteria</taxon>
        <taxon>Hyphomicrobiales</taxon>
        <taxon>Methylobacteriaceae</taxon>
        <taxon>Methylobacterium</taxon>
    </lineage>
</organism>
<reference evidence="2 3" key="1">
    <citation type="submission" date="2019-09" db="EMBL/GenBank/DDBJ databases">
        <title>YIM 48816 draft genome.</title>
        <authorList>
            <person name="Jiang L."/>
        </authorList>
    </citation>
    <scope>NUCLEOTIDE SEQUENCE [LARGE SCALE GENOMIC DNA]</scope>
    <source>
        <strain evidence="2 3">YIM 48816</strain>
    </source>
</reference>
<feature type="region of interest" description="Disordered" evidence="1">
    <location>
        <begin position="93"/>
        <end position="143"/>
    </location>
</feature>
<evidence type="ECO:0000256" key="1">
    <source>
        <dbReference type="SAM" id="MobiDB-lite"/>
    </source>
</evidence>
<keyword evidence="3" id="KW-1185">Reference proteome</keyword>